<proteinExistence type="predicted"/>
<dbReference type="eggNOG" id="COG0640">
    <property type="taxonomic scope" value="Bacteria"/>
</dbReference>
<dbReference type="PROSITE" id="PS50987">
    <property type="entry name" value="HTH_ARSR_2"/>
    <property type="match status" value="1"/>
</dbReference>
<organism evidence="5 6">
    <name type="scientific">Mycolicibacterium aromaticivorans JS19b1 = JCM 16368</name>
    <dbReference type="NCBI Taxonomy" id="1440774"/>
    <lineage>
        <taxon>Bacteria</taxon>
        <taxon>Bacillati</taxon>
        <taxon>Actinomycetota</taxon>
        <taxon>Actinomycetes</taxon>
        <taxon>Mycobacteriales</taxon>
        <taxon>Mycobacteriaceae</taxon>
        <taxon>Mycolicibacterium</taxon>
    </lineage>
</organism>
<gene>
    <name evidence="5" type="ORF">Y900_029415</name>
</gene>
<dbReference type="InterPro" id="IPR001845">
    <property type="entry name" value="HTH_ArsR_DNA-bd_dom"/>
</dbReference>
<dbReference type="GO" id="GO:0003677">
    <property type="term" value="F:DNA binding"/>
    <property type="evidence" value="ECO:0007669"/>
    <property type="project" value="UniProtKB-KW"/>
</dbReference>
<protein>
    <submittedName>
        <fullName evidence="5">ArsR family transcriptional regulator</fullName>
    </submittedName>
</protein>
<reference evidence="5" key="1">
    <citation type="submission" date="2014-05" db="EMBL/GenBank/DDBJ databases">
        <title>Genome sequence of Mycobacterium aromaticivorans strain JS19b1T (= DSM 45407T).</title>
        <authorList>
            <person name="Kwak Y."/>
            <person name="Park G.-S."/>
            <person name="Li Q.X."/>
            <person name="Lee S.-E."/>
            <person name="Shin J.-H."/>
        </authorList>
    </citation>
    <scope>NUCLEOTIDE SEQUENCE [LARGE SCALE GENOMIC DNA]</scope>
    <source>
        <strain evidence="5">JS19b1</strain>
    </source>
</reference>
<dbReference type="RefSeq" id="WP_036349467.1">
    <property type="nucleotide sequence ID" value="NZ_JALN02000003.1"/>
</dbReference>
<keyword evidence="2" id="KW-0238">DNA-binding</keyword>
<dbReference type="EMBL" id="JALN02000003">
    <property type="protein sequence ID" value="KDE96761.1"/>
    <property type="molecule type" value="Genomic_DNA"/>
</dbReference>
<dbReference type="PANTHER" id="PTHR43132:SF6">
    <property type="entry name" value="HTH-TYPE TRANSCRIPTIONAL REPRESSOR CZRA"/>
    <property type="match status" value="1"/>
</dbReference>
<dbReference type="InterPro" id="IPR011991">
    <property type="entry name" value="ArsR-like_HTH"/>
</dbReference>
<dbReference type="STRING" id="1440774.Y900_029415"/>
<dbReference type="GO" id="GO:0003700">
    <property type="term" value="F:DNA-binding transcription factor activity"/>
    <property type="evidence" value="ECO:0007669"/>
    <property type="project" value="InterPro"/>
</dbReference>
<evidence type="ECO:0000259" key="4">
    <source>
        <dbReference type="PROSITE" id="PS50987"/>
    </source>
</evidence>
<dbReference type="AlphaFoldDB" id="A0A064CAP7"/>
<accession>A0A064CAP7</accession>
<evidence type="ECO:0000256" key="3">
    <source>
        <dbReference type="ARBA" id="ARBA00023163"/>
    </source>
</evidence>
<dbReference type="PRINTS" id="PR00778">
    <property type="entry name" value="HTHARSR"/>
</dbReference>
<keyword evidence="6" id="KW-1185">Reference proteome</keyword>
<keyword evidence="3" id="KW-0804">Transcription</keyword>
<dbReference type="InterPro" id="IPR036390">
    <property type="entry name" value="WH_DNA-bd_sf"/>
</dbReference>
<dbReference type="InterPro" id="IPR051011">
    <property type="entry name" value="Metal_resp_trans_reg"/>
</dbReference>
<evidence type="ECO:0000313" key="5">
    <source>
        <dbReference type="EMBL" id="KDE96761.1"/>
    </source>
</evidence>
<comment type="caution">
    <text evidence="5">The sequence shown here is derived from an EMBL/GenBank/DDBJ whole genome shotgun (WGS) entry which is preliminary data.</text>
</comment>
<keyword evidence="1" id="KW-0805">Transcription regulation</keyword>
<dbReference type="PANTHER" id="PTHR43132">
    <property type="entry name" value="ARSENICAL RESISTANCE OPERON REPRESSOR ARSR-RELATED"/>
    <property type="match status" value="1"/>
</dbReference>
<evidence type="ECO:0000256" key="1">
    <source>
        <dbReference type="ARBA" id="ARBA00023015"/>
    </source>
</evidence>
<name>A0A064CAP7_9MYCO</name>
<evidence type="ECO:0000256" key="2">
    <source>
        <dbReference type="ARBA" id="ARBA00023125"/>
    </source>
</evidence>
<feature type="domain" description="HTH arsR-type" evidence="4">
    <location>
        <begin position="27"/>
        <end position="125"/>
    </location>
</feature>
<dbReference type="OrthoDB" id="9784339at2"/>
<dbReference type="SMART" id="SM00418">
    <property type="entry name" value="HTH_ARSR"/>
    <property type="match status" value="1"/>
</dbReference>
<dbReference type="Pfam" id="PF01022">
    <property type="entry name" value="HTH_5"/>
    <property type="match status" value="1"/>
</dbReference>
<dbReference type="Proteomes" id="UP000022835">
    <property type="component" value="Unassembled WGS sequence"/>
</dbReference>
<dbReference type="SUPFAM" id="SSF46785">
    <property type="entry name" value="Winged helix' DNA-binding domain"/>
    <property type="match status" value="1"/>
</dbReference>
<dbReference type="CDD" id="cd00090">
    <property type="entry name" value="HTH_ARSR"/>
    <property type="match status" value="1"/>
</dbReference>
<dbReference type="InterPro" id="IPR036388">
    <property type="entry name" value="WH-like_DNA-bd_sf"/>
</dbReference>
<dbReference type="NCBIfam" id="NF033788">
    <property type="entry name" value="HTH_metalloreg"/>
    <property type="match status" value="1"/>
</dbReference>
<dbReference type="Gene3D" id="1.10.10.10">
    <property type="entry name" value="Winged helix-like DNA-binding domain superfamily/Winged helix DNA-binding domain"/>
    <property type="match status" value="1"/>
</dbReference>
<evidence type="ECO:0000313" key="6">
    <source>
        <dbReference type="Proteomes" id="UP000022835"/>
    </source>
</evidence>
<sequence>MTDQPIDSCDLLCLDLPHAEAIRATLPPPPRIEAAAAAARGLGDPTRVMIATALSTGDELCVCDMAWVVGLAQNLVSHHLRQLKIAGMVSSRRSGKLVMYSLTERGRRLIGAVLDVTTDQEVDHV</sequence>